<comment type="similarity">
    <text evidence="5">Belongs to the nitroreductase family. HadB/RutE subfamily.</text>
</comment>
<protein>
    <recommendedName>
        <fullName evidence="5">Putative NADH dehydrogenase/NAD(P)H nitroreductase D1223_05270</fullName>
        <ecNumber evidence="5">1.-.-.-</ecNumber>
    </recommendedName>
</protein>
<dbReference type="InterPro" id="IPR000415">
    <property type="entry name" value="Nitroreductase-like"/>
</dbReference>
<keyword evidence="2 5" id="KW-0288">FMN</keyword>
<dbReference type="SUPFAM" id="SSF55469">
    <property type="entry name" value="FMN-dependent nitroreductase-like"/>
    <property type="match status" value="1"/>
</dbReference>
<keyword evidence="1 5" id="KW-0285">Flavoprotein</keyword>
<dbReference type="OrthoDB" id="9784375at2"/>
<evidence type="ECO:0000259" key="6">
    <source>
        <dbReference type="Pfam" id="PF00881"/>
    </source>
</evidence>
<dbReference type="InterPro" id="IPR050461">
    <property type="entry name" value="Nitroreductase_HadB/RutE"/>
</dbReference>
<dbReference type="EC" id="1.-.-.-" evidence="5"/>
<accession>A0A399RJ89</accession>
<proteinExistence type="inferred from homology"/>
<dbReference type="CDD" id="cd02148">
    <property type="entry name" value="RutE-like"/>
    <property type="match status" value="1"/>
</dbReference>
<keyword evidence="4 5" id="KW-0560">Oxidoreductase</keyword>
<comment type="cofactor">
    <cofactor evidence="5">
        <name>FMN</name>
        <dbReference type="ChEBI" id="CHEBI:58210"/>
    </cofactor>
</comment>
<dbReference type="GO" id="GO:0016491">
    <property type="term" value="F:oxidoreductase activity"/>
    <property type="evidence" value="ECO:0007669"/>
    <property type="project" value="UniProtKB-UniRule"/>
</dbReference>
<evidence type="ECO:0000256" key="1">
    <source>
        <dbReference type="ARBA" id="ARBA00022630"/>
    </source>
</evidence>
<name>A0A399RJ89_9PROT</name>
<reference evidence="7 8" key="1">
    <citation type="submission" date="2018-08" db="EMBL/GenBank/DDBJ databases">
        <title>Henriciella mobilis sp. nov., isolated from seawater.</title>
        <authorList>
            <person name="Cheng H."/>
            <person name="Wu Y.-H."/>
            <person name="Xu X.-W."/>
            <person name="Guo L.-L."/>
        </authorList>
    </citation>
    <scope>NUCLEOTIDE SEQUENCE [LARGE SCALE GENOMIC DNA]</scope>
    <source>
        <strain evidence="7 8">JN25</strain>
    </source>
</reference>
<feature type="domain" description="Nitroreductase" evidence="6">
    <location>
        <begin position="24"/>
        <end position="156"/>
    </location>
</feature>
<dbReference type="AlphaFoldDB" id="A0A399RJ89"/>
<dbReference type="EMBL" id="QWFX01000006">
    <property type="protein sequence ID" value="RIJ30067.1"/>
    <property type="molecule type" value="Genomic_DNA"/>
</dbReference>
<keyword evidence="8" id="KW-1185">Reference proteome</keyword>
<dbReference type="HAMAP" id="MF_01204">
    <property type="entry name" value="Oxidoreductase_RutE_HadB"/>
    <property type="match status" value="1"/>
</dbReference>
<keyword evidence="5" id="KW-0520">NAD</keyword>
<evidence type="ECO:0000313" key="7">
    <source>
        <dbReference type="EMBL" id="RIJ30067.1"/>
    </source>
</evidence>
<dbReference type="Pfam" id="PF00881">
    <property type="entry name" value="Nitroreductase"/>
    <property type="match status" value="1"/>
</dbReference>
<keyword evidence="3 5" id="KW-0521">NADP</keyword>
<dbReference type="InterPro" id="IPR023936">
    <property type="entry name" value="RutE-like"/>
</dbReference>
<dbReference type="Gene3D" id="3.40.109.10">
    <property type="entry name" value="NADH Oxidase"/>
    <property type="match status" value="1"/>
</dbReference>
<dbReference type="RefSeq" id="WP_119375386.1">
    <property type="nucleotide sequence ID" value="NZ_QWFX01000006.1"/>
</dbReference>
<evidence type="ECO:0000313" key="8">
    <source>
        <dbReference type="Proteomes" id="UP000266385"/>
    </source>
</evidence>
<dbReference type="PANTHER" id="PTHR43543">
    <property type="entry name" value="MALONIC SEMIALDEHYDE REDUCTASE RUTE-RELATED"/>
    <property type="match status" value="1"/>
</dbReference>
<gene>
    <name evidence="7" type="ORF">D1223_05270</name>
</gene>
<dbReference type="NCBIfam" id="NF003768">
    <property type="entry name" value="PRK05365.1"/>
    <property type="match status" value="1"/>
</dbReference>
<dbReference type="InterPro" id="IPR029479">
    <property type="entry name" value="Nitroreductase"/>
</dbReference>
<dbReference type="Proteomes" id="UP000266385">
    <property type="component" value="Unassembled WGS sequence"/>
</dbReference>
<sequence>MADPVNDYALDLIWRKGRSYNGWLDKPVPETLIRAVYDLTKMGPTSANCSPARFVFVHSEDGKKRLAKHVSEGNQTKVLTAPWVCIIANDLMFQEKIPELFPHNPGAKDWFKDKDKRIETADRNGTLQGAYLMLAARALGLDCGPMSGFNQDGVDLEFFAEKDGTHHWRSNFICSIGHGDESTIFPRSPRLSFEDACQII</sequence>
<evidence type="ECO:0000256" key="4">
    <source>
        <dbReference type="ARBA" id="ARBA00023002"/>
    </source>
</evidence>
<evidence type="ECO:0000256" key="5">
    <source>
        <dbReference type="HAMAP-Rule" id="MF_01204"/>
    </source>
</evidence>
<organism evidence="7 8">
    <name type="scientific">Henriciella mobilis</name>
    <dbReference type="NCBI Taxonomy" id="2305467"/>
    <lineage>
        <taxon>Bacteria</taxon>
        <taxon>Pseudomonadati</taxon>
        <taxon>Pseudomonadota</taxon>
        <taxon>Alphaproteobacteria</taxon>
        <taxon>Hyphomonadales</taxon>
        <taxon>Hyphomonadaceae</taxon>
        <taxon>Henriciella</taxon>
    </lineage>
</organism>
<evidence type="ECO:0000256" key="2">
    <source>
        <dbReference type="ARBA" id="ARBA00022643"/>
    </source>
</evidence>
<evidence type="ECO:0000256" key="3">
    <source>
        <dbReference type="ARBA" id="ARBA00022857"/>
    </source>
</evidence>
<dbReference type="PANTHER" id="PTHR43543:SF1">
    <property type="entry name" value="MALONIC SEMIALDEHYDE REDUCTASE RUTE-RELATED"/>
    <property type="match status" value="1"/>
</dbReference>
<comment type="caution">
    <text evidence="7">The sequence shown here is derived from an EMBL/GenBank/DDBJ whole genome shotgun (WGS) entry which is preliminary data.</text>
</comment>